<feature type="region of interest" description="Disordered" evidence="1">
    <location>
        <begin position="1"/>
        <end position="20"/>
    </location>
</feature>
<dbReference type="Pfam" id="PF08241">
    <property type="entry name" value="Methyltransf_11"/>
    <property type="match status" value="1"/>
</dbReference>
<dbReference type="Proteomes" id="UP000319375">
    <property type="component" value="Unassembled WGS sequence"/>
</dbReference>
<dbReference type="OrthoDB" id="3571292at2"/>
<dbReference type="EMBL" id="VIGX01000019">
    <property type="protein sequence ID" value="TWS26978.1"/>
    <property type="molecule type" value="Genomic_DNA"/>
</dbReference>
<reference evidence="3 4" key="1">
    <citation type="submission" date="2019-06" db="EMBL/GenBank/DDBJ databases">
        <title>Tsukamurella conjunctivitidis sp. nov., Tsukamurella assacharolytica sp. nov. and Tsukamurella sputae sp. nov. isolated from patients with conjunctivitis, bacteraemia (lymphoma) and respiratory infection (sputum) in Hong Kong.</title>
        <authorList>
            <person name="Teng J.L.L."/>
            <person name="Lee H.H."/>
            <person name="Fong J.Y.H."/>
            <person name="Fok K.M.N."/>
            <person name="Lau S.K.P."/>
            <person name="Woo P.C.Y."/>
        </authorList>
    </citation>
    <scope>NUCLEOTIDE SEQUENCE [LARGE SCALE GENOMIC DNA]</scope>
    <source>
        <strain evidence="3 4">HKU72</strain>
    </source>
</reference>
<sequence>MIDVLAPQRPGTWSEGTVTVSRSGRPDGALLAVERAGGRVHLRHRLRPEHLRDSLAARLAAIAAPPTVDEFERLVVGAVRSTVDVPHEAWLTYYRNSLADLESGCTPFAPVHERAEELLVGESLLDLGSCFGFFALRAARRGWRVTASDLCPGTMALLARVAPDLGAPLRTVAGDAAATGLPDGYADTVTALHLLEHVPPAAGRAILAEAVRLTRRRVIVAVPYEDEPDARYGHVRTFTATTLRELGAATGLAFAVTEHHGGWLVVDR</sequence>
<dbReference type="AlphaFoldDB" id="A0A5C5RWT0"/>
<evidence type="ECO:0000313" key="4">
    <source>
        <dbReference type="Proteomes" id="UP000319375"/>
    </source>
</evidence>
<dbReference type="InterPro" id="IPR013216">
    <property type="entry name" value="Methyltransf_11"/>
</dbReference>
<keyword evidence="4" id="KW-1185">Reference proteome</keyword>
<name>A0A5C5RWT0_9ACTN</name>
<organism evidence="3 4">
    <name type="scientific">Tsukamurella conjunctivitidis</name>
    <dbReference type="NCBI Taxonomy" id="2592068"/>
    <lineage>
        <taxon>Bacteria</taxon>
        <taxon>Bacillati</taxon>
        <taxon>Actinomycetota</taxon>
        <taxon>Actinomycetes</taxon>
        <taxon>Mycobacteriales</taxon>
        <taxon>Tsukamurellaceae</taxon>
        <taxon>Tsukamurella</taxon>
    </lineage>
</organism>
<dbReference type="SUPFAM" id="SSF53335">
    <property type="entry name" value="S-adenosyl-L-methionine-dependent methyltransferases"/>
    <property type="match status" value="1"/>
</dbReference>
<dbReference type="GO" id="GO:0008757">
    <property type="term" value="F:S-adenosylmethionine-dependent methyltransferase activity"/>
    <property type="evidence" value="ECO:0007669"/>
    <property type="project" value="InterPro"/>
</dbReference>
<dbReference type="CDD" id="cd02440">
    <property type="entry name" value="AdoMet_MTases"/>
    <property type="match status" value="1"/>
</dbReference>
<feature type="domain" description="Methyltransferase type 11" evidence="2">
    <location>
        <begin position="125"/>
        <end position="217"/>
    </location>
</feature>
<dbReference type="GO" id="GO:0032259">
    <property type="term" value="P:methylation"/>
    <property type="evidence" value="ECO:0007669"/>
    <property type="project" value="UniProtKB-KW"/>
</dbReference>
<dbReference type="RefSeq" id="WP_146488875.1">
    <property type="nucleotide sequence ID" value="NZ_VIGX01000019.1"/>
</dbReference>
<keyword evidence="3" id="KW-0808">Transferase</keyword>
<evidence type="ECO:0000259" key="2">
    <source>
        <dbReference type="Pfam" id="PF08241"/>
    </source>
</evidence>
<dbReference type="Gene3D" id="3.40.50.150">
    <property type="entry name" value="Vaccinia Virus protein VP39"/>
    <property type="match status" value="1"/>
</dbReference>
<protein>
    <submittedName>
        <fullName evidence="3">Class I SAM-dependent methyltransferase</fullName>
    </submittedName>
</protein>
<evidence type="ECO:0000313" key="3">
    <source>
        <dbReference type="EMBL" id="TWS26978.1"/>
    </source>
</evidence>
<dbReference type="NCBIfam" id="NF041255">
    <property type="entry name" value="mycofact_MftM"/>
    <property type="match status" value="1"/>
</dbReference>
<gene>
    <name evidence="3" type="ORF">FK530_20760</name>
</gene>
<evidence type="ECO:0000256" key="1">
    <source>
        <dbReference type="SAM" id="MobiDB-lite"/>
    </source>
</evidence>
<dbReference type="InterPro" id="IPR029063">
    <property type="entry name" value="SAM-dependent_MTases_sf"/>
</dbReference>
<proteinExistence type="predicted"/>
<accession>A0A5C5RWT0</accession>
<keyword evidence="3" id="KW-0489">Methyltransferase</keyword>
<comment type="caution">
    <text evidence="3">The sequence shown here is derived from an EMBL/GenBank/DDBJ whole genome shotgun (WGS) entry which is preliminary data.</text>
</comment>